<dbReference type="SUPFAM" id="SSF81296">
    <property type="entry name" value="E set domains"/>
    <property type="match status" value="1"/>
</dbReference>
<dbReference type="InterPro" id="IPR012341">
    <property type="entry name" value="6hp_glycosidase-like_sf"/>
</dbReference>
<evidence type="ECO:0000259" key="9">
    <source>
        <dbReference type="Pfam" id="PF02927"/>
    </source>
</evidence>
<dbReference type="EC" id="3.2.1.4" evidence="7"/>
<evidence type="ECO:0000313" key="11">
    <source>
        <dbReference type="Proteomes" id="UP000010366"/>
    </source>
</evidence>
<accession>K9UBD6</accession>
<proteinExistence type="inferred from homology"/>
<dbReference type="InterPro" id="IPR001701">
    <property type="entry name" value="Glyco_hydro_9"/>
</dbReference>
<dbReference type="InterPro" id="IPR033126">
    <property type="entry name" value="Glyco_hydro_9_Asp/Glu_AS"/>
</dbReference>
<evidence type="ECO:0000259" key="8">
    <source>
        <dbReference type="Pfam" id="PF00759"/>
    </source>
</evidence>
<evidence type="ECO:0000256" key="1">
    <source>
        <dbReference type="ARBA" id="ARBA00007072"/>
    </source>
</evidence>
<dbReference type="InterPro" id="IPR004197">
    <property type="entry name" value="Cellulase_Ig-like"/>
</dbReference>
<evidence type="ECO:0000256" key="6">
    <source>
        <dbReference type="PROSITE-ProRule" id="PRU10060"/>
    </source>
</evidence>
<dbReference type="STRING" id="1173020.Cha6605_0890"/>
<dbReference type="Proteomes" id="UP000010366">
    <property type="component" value="Chromosome"/>
</dbReference>
<dbReference type="Pfam" id="PF00759">
    <property type="entry name" value="Glyco_hydro_9"/>
    <property type="match status" value="1"/>
</dbReference>
<dbReference type="InterPro" id="IPR013783">
    <property type="entry name" value="Ig-like_fold"/>
</dbReference>
<dbReference type="GO" id="GO:0030245">
    <property type="term" value="P:cellulose catabolic process"/>
    <property type="evidence" value="ECO:0007669"/>
    <property type="project" value="UniProtKB-KW"/>
</dbReference>
<dbReference type="HOGENOM" id="CLU_006010_2_1_3"/>
<name>K9UBD6_CHAP6</name>
<dbReference type="RefSeq" id="WP_015158344.1">
    <property type="nucleotide sequence ID" value="NC_019697.1"/>
</dbReference>
<dbReference type="eggNOG" id="COG3291">
    <property type="taxonomic scope" value="Bacteria"/>
</dbReference>
<sequence length="572" mass="63725">MTRSHRLLIILISAFFLVMAGGNLARWHATESAKIVINQVGYLPNSPKVAFLVNSGNTQRQIELINTVNRQTVQVITPSQPIRDRDSNDRLQTIDFSQIEQTGNYFLRAGSIESYPFTIASDVYQKPVIKMLRSYYLQRCGVEIGDPVTGIRHAPCHLRDGAIAHKDAMNSAGKVISATGGWHDAGDYGKYVSTTAITVGRLLSLYENEPKAFPDRQLTIPESGNGIPDLLDEMRVGLDWMLSMQRSDGAIYRKLSGKKWPPIVAPDRDTQPRFIYGISTPETAKFAAAMAIAARVYAPLQPQQSTLYLKAARRAWDYLQTQPTMKVDWVDGDDSGSGKYLTSEIDTEPSLKIDTDDRLWAAAELFITTKESQFDRYFLQHLPSDYTLFEWKDPSALGMVNYLSESATSPASEIKLKIAQQILNRADALVKKVSTSGYRLANQRFIWGSNKMTATEGLTLILAYRMTDGTAYRQAAIDQIDYLLGRNPFNQTFVTGIGTHPVRHVNHIFARARKISIPGLLVGGANNGAQDGIAPKNRGLLSYVDDEKSYATNEYAIDYNAELIALMSMVDR</sequence>
<dbReference type="Pfam" id="PF02927">
    <property type="entry name" value="CelD_N"/>
    <property type="match status" value="1"/>
</dbReference>
<evidence type="ECO:0000256" key="4">
    <source>
        <dbReference type="ARBA" id="ARBA00023295"/>
    </source>
</evidence>
<reference evidence="10 11" key="1">
    <citation type="submission" date="2012-05" db="EMBL/GenBank/DDBJ databases">
        <title>Finished chromosome of genome of Chamaesiphon sp. PCC 6605.</title>
        <authorList>
            <consortium name="US DOE Joint Genome Institute"/>
            <person name="Gugger M."/>
            <person name="Coursin T."/>
            <person name="Rippka R."/>
            <person name="Tandeau De Marsac N."/>
            <person name="Huntemann M."/>
            <person name="Wei C.-L."/>
            <person name="Han J."/>
            <person name="Detter J.C."/>
            <person name="Han C."/>
            <person name="Tapia R."/>
            <person name="Chen A."/>
            <person name="Kyrpides N."/>
            <person name="Mavromatis K."/>
            <person name="Markowitz V."/>
            <person name="Szeto E."/>
            <person name="Ivanova N."/>
            <person name="Pagani I."/>
            <person name="Pati A."/>
            <person name="Goodwin L."/>
            <person name="Nordberg H.P."/>
            <person name="Cantor M.N."/>
            <person name="Hua S.X."/>
            <person name="Woyke T."/>
            <person name="Kerfeld C.A."/>
        </authorList>
    </citation>
    <scope>NUCLEOTIDE SEQUENCE [LARGE SCALE GENOMIC DNA]</scope>
    <source>
        <strain evidence="11">ATCC 27169 / PCC 6605</strain>
    </source>
</reference>
<dbReference type="OrthoDB" id="9758662at2"/>
<dbReference type="InterPro" id="IPR014756">
    <property type="entry name" value="Ig_E-set"/>
</dbReference>
<keyword evidence="2 6" id="KW-0378">Hydrolase</keyword>
<keyword evidence="3 6" id="KW-0119">Carbohydrate metabolism</keyword>
<evidence type="ECO:0000313" key="10">
    <source>
        <dbReference type="EMBL" id="AFY92150.1"/>
    </source>
</evidence>
<dbReference type="CDD" id="cd02850">
    <property type="entry name" value="E_set_Cellulase_N"/>
    <property type="match status" value="1"/>
</dbReference>
<keyword evidence="11" id="KW-1185">Reference proteome</keyword>
<dbReference type="PANTHER" id="PTHR22298">
    <property type="entry name" value="ENDO-1,4-BETA-GLUCANASE"/>
    <property type="match status" value="1"/>
</dbReference>
<feature type="domain" description="Cellulase Ig-like" evidence="9">
    <location>
        <begin position="32"/>
        <end position="113"/>
    </location>
</feature>
<feature type="domain" description="Glycoside hydrolase family 9" evidence="8">
    <location>
        <begin position="124"/>
        <end position="566"/>
    </location>
</feature>
<protein>
    <recommendedName>
        <fullName evidence="7">Endoglucanase</fullName>
        <ecNumber evidence="7">3.2.1.4</ecNumber>
    </recommendedName>
</protein>
<evidence type="ECO:0000256" key="5">
    <source>
        <dbReference type="ARBA" id="ARBA00023326"/>
    </source>
</evidence>
<feature type="active site" evidence="6">
    <location>
        <position position="554"/>
    </location>
</feature>
<dbReference type="EMBL" id="CP003600">
    <property type="protein sequence ID" value="AFY92150.1"/>
    <property type="molecule type" value="Genomic_DNA"/>
</dbReference>
<dbReference type="SUPFAM" id="SSF48208">
    <property type="entry name" value="Six-hairpin glycosidases"/>
    <property type="match status" value="1"/>
</dbReference>
<dbReference type="AlphaFoldDB" id="K9UBD6"/>
<comment type="catalytic activity">
    <reaction evidence="7">
        <text>Endohydrolysis of (1-&gt;4)-beta-D-glucosidic linkages in cellulose, lichenin and cereal beta-D-glucans.</text>
        <dbReference type="EC" id="3.2.1.4"/>
    </reaction>
</comment>
<dbReference type="Gene3D" id="2.60.40.10">
    <property type="entry name" value="Immunoglobulins"/>
    <property type="match status" value="1"/>
</dbReference>
<dbReference type="KEGG" id="cmp:Cha6605_0890"/>
<gene>
    <name evidence="10" type="ORF">Cha6605_0890</name>
</gene>
<evidence type="ECO:0000256" key="7">
    <source>
        <dbReference type="RuleBase" id="RU361166"/>
    </source>
</evidence>
<keyword evidence="7" id="KW-0136">Cellulose degradation</keyword>
<evidence type="ECO:0000256" key="2">
    <source>
        <dbReference type="ARBA" id="ARBA00022801"/>
    </source>
</evidence>
<dbReference type="PROSITE" id="PS00698">
    <property type="entry name" value="GH9_3"/>
    <property type="match status" value="1"/>
</dbReference>
<keyword evidence="5 6" id="KW-0624">Polysaccharide degradation</keyword>
<evidence type="ECO:0000256" key="3">
    <source>
        <dbReference type="ARBA" id="ARBA00023277"/>
    </source>
</evidence>
<dbReference type="GO" id="GO:0008810">
    <property type="term" value="F:cellulase activity"/>
    <property type="evidence" value="ECO:0007669"/>
    <property type="project" value="UniProtKB-EC"/>
</dbReference>
<organism evidence="10 11">
    <name type="scientific">Chamaesiphon minutus (strain ATCC 27169 / PCC 6605)</name>
    <dbReference type="NCBI Taxonomy" id="1173020"/>
    <lineage>
        <taxon>Bacteria</taxon>
        <taxon>Bacillati</taxon>
        <taxon>Cyanobacteriota</taxon>
        <taxon>Cyanophyceae</taxon>
        <taxon>Gomontiellales</taxon>
        <taxon>Chamaesiphonaceae</taxon>
        <taxon>Chamaesiphon</taxon>
    </lineage>
</organism>
<keyword evidence="4 6" id="KW-0326">Glycosidase</keyword>
<dbReference type="InterPro" id="IPR008928">
    <property type="entry name" value="6-hairpin_glycosidase_sf"/>
</dbReference>
<feature type="active site" evidence="6">
    <location>
        <position position="545"/>
    </location>
</feature>
<dbReference type="Gene3D" id="1.50.10.10">
    <property type="match status" value="1"/>
</dbReference>
<comment type="similarity">
    <text evidence="1 6 7">Belongs to the glycosyl hydrolase 9 (cellulase E) family.</text>
</comment>